<reference evidence="1 2" key="1">
    <citation type="submission" date="2019-12" db="EMBL/GenBank/DDBJ databases">
        <title>The draft genomic sequence of strain Chitinophaga oryziterrae JCM 16595.</title>
        <authorList>
            <person name="Zhang X."/>
        </authorList>
    </citation>
    <scope>NUCLEOTIDE SEQUENCE [LARGE SCALE GENOMIC DNA]</scope>
    <source>
        <strain evidence="1 2">JCM 16595</strain>
    </source>
</reference>
<sequence>MKIKLVALLLMAVACTKTETINPPSLATNRVLEYKVTNVSGDPIYGVINDENKTITAYIPYYYYLTSLQAEIKVSDGASITPGSNTLITGLDSLFFAENLQYKVTAKDGSVASYNLVVETQQPALSVNEITEDSWMTSSVSDTYPYDRPVTYTITGKNFIVNSSLTVKPQVIFIAADGKEYKPVGTTDFSTTNGIDGSFSVYMPYAATIPEGTYKIKVVNYSRAVLLEKTIRILYPVN</sequence>
<organism evidence="1 2">
    <name type="scientific">Chitinophaga oryziterrae</name>
    <dbReference type="NCBI Taxonomy" id="1031224"/>
    <lineage>
        <taxon>Bacteria</taxon>
        <taxon>Pseudomonadati</taxon>
        <taxon>Bacteroidota</taxon>
        <taxon>Chitinophagia</taxon>
        <taxon>Chitinophagales</taxon>
        <taxon>Chitinophagaceae</taxon>
        <taxon>Chitinophaga</taxon>
    </lineage>
</organism>
<dbReference type="EMBL" id="WRXO01000001">
    <property type="protein sequence ID" value="MVT38991.1"/>
    <property type="molecule type" value="Genomic_DNA"/>
</dbReference>
<proteinExistence type="predicted"/>
<dbReference type="AlphaFoldDB" id="A0A6N8J2L5"/>
<evidence type="ECO:0000313" key="2">
    <source>
        <dbReference type="Proteomes" id="UP000468388"/>
    </source>
</evidence>
<accession>A0A6N8J2L5</accession>
<dbReference type="Gene3D" id="2.60.40.2340">
    <property type="match status" value="1"/>
</dbReference>
<name>A0A6N8J2L5_9BACT</name>
<dbReference type="OrthoDB" id="674886at2"/>
<protein>
    <recommendedName>
        <fullName evidence="3">DUF5018 domain-containing protein</fullName>
    </recommendedName>
</protein>
<dbReference type="RefSeq" id="WP_157297699.1">
    <property type="nucleotide sequence ID" value="NZ_BAAAZB010000005.1"/>
</dbReference>
<dbReference type="Proteomes" id="UP000468388">
    <property type="component" value="Unassembled WGS sequence"/>
</dbReference>
<gene>
    <name evidence="1" type="ORF">GO495_00220</name>
</gene>
<comment type="caution">
    <text evidence="1">The sequence shown here is derived from an EMBL/GenBank/DDBJ whole genome shotgun (WGS) entry which is preliminary data.</text>
</comment>
<keyword evidence="2" id="KW-1185">Reference proteome</keyword>
<evidence type="ECO:0008006" key="3">
    <source>
        <dbReference type="Google" id="ProtNLM"/>
    </source>
</evidence>
<evidence type="ECO:0000313" key="1">
    <source>
        <dbReference type="EMBL" id="MVT38991.1"/>
    </source>
</evidence>
<dbReference type="PROSITE" id="PS51257">
    <property type="entry name" value="PROKAR_LIPOPROTEIN"/>
    <property type="match status" value="1"/>
</dbReference>